<dbReference type="GO" id="GO:0016791">
    <property type="term" value="F:phosphatase activity"/>
    <property type="evidence" value="ECO:0007669"/>
    <property type="project" value="TreeGrafter"/>
</dbReference>
<dbReference type="Gene3D" id="3.40.50.1000">
    <property type="entry name" value="HAD superfamily/HAD-like"/>
    <property type="match status" value="1"/>
</dbReference>
<dbReference type="PANTHER" id="PTHR10000:SF55">
    <property type="entry name" value="5-AMINO-6-(5-PHOSPHO-D-RIBITYLAMINO)URACIL PHOSPHATASE YCSE"/>
    <property type="match status" value="1"/>
</dbReference>
<dbReference type="SUPFAM" id="SSF56784">
    <property type="entry name" value="HAD-like"/>
    <property type="match status" value="1"/>
</dbReference>
<comment type="caution">
    <text evidence="1">The sequence shown here is derived from an EMBL/GenBank/DDBJ whole genome shotgun (WGS) entry which is preliminary data.</text>
</comment>
<dbReference type="Gene3D" id="3.30.1240.10">
    <property type="match status" value="1"/>
</dbReference>
<dbReference type="OrthoDB" id="9781413at2"/>
<dbReference type="SFLD" id="SFLDG01140">
    <property type="entry name" value="C2.B:_Phosphomannomutase_and_P"/>
    <property type="match status" value="1"/>
</dbReference>
<sequence length="250" mass="28086">MEKKYKLLALDLDGTLLTDDKKITLNTKETIYKAIESGVYVVFATGRGIQTANAFWKELGLNGPMVFVNGGEIWKGPGKLLKRNFIRKEDIKKLHQLAIDTNTWFWGYSAENLVHREEWTDEMFAQNWMKFGIRCENPTTLKEMWKTIESWRTLEVTQAAPINMEISLKGVTKETGIREVCKELEIDMGEVVAIGDSLNDLPLLRTAGLGVAMGNAVDAIKEAADVITDTNQNEGVAKAIEAYVIKNQVD</sequence>
<dbReference type="InterPro" id="IPR036412">
    <property type="entry name" value="HAD-like_sf"/>
</dbReference>
<protein>
    <submittedName>
        <fullName evidence="1">Phosphoglycolate phosphatase</fullName>
    </submittedName>
</protein>
<dbReference type="CDD" id="cd07516">
    <property type="entry name" value="HAD_Pase"/>
    <property type="match status" value="1"/>
</dbReference>
<dbReference type="AlphaFoldDB" id="A0A2A2IGV2"/>
<dbReference type="PRINTS" id="PR00119">
    <property type="entry name" value="CATATPASE"/>
</dbReference>
<gene>
    <name evidence="1" type="ORF">CIL05_00820</name>
</gene>
<proteinExistence type="predicted"/>
<dbReference type="PROSITE" id="PS01228">
    <property type="entry name" value="COF_1"/>
    <property type="match status" value="1"/>
</dbReference>
<dbReference type="InterPro" id="IPR023214">
    <property type="entry name" value="HAD_sf"/>
</dbReference>
<dbReference type="NCBIfam" id="TIGR01484">
    <property type="entry name" value="HAD-SF-IIB"/>
    <property type="match status" value="1"/>
</dbReference>
<dbReference type="GO" id="GO:0000287">
    <property type="term" value="F:magnesium ion binding"/>
    <property type="evidence" value="ECO:0007669"/>
    <property type="project" value="TreeGrafter"/>
</dbReference>
<dbReference type="EMBL" id="NPOA01000001">
    <property type="protein sequence ID" value="PAV31231.1"/>
    <property type="molecule type" value="Genomic_DNA"/>
</dbReference>
<dbReference type="Pfam" id="PF08282">
    <property type="entry name" value="Hydrolase_3"/>
    <property type="match status" value="2"/>
</dbReference>
<dbReference type="RefSeq" id="WP_095653602.1">
    <property type="nucleotide sequence ID" value="NZ_NPOA01000001.1"/>
</dbReference>
<dbReference type="PANTHER" id="PTHR10000">
    <property type="entry name" value="PHOSPHOSERINE PHOSPHATASE"/>
    <property type="match status" value="1"/>
</dbReference>
<reference evidence="1 2" key="1">
    <citation type="submission" date="2017-08" db="EMBL/GenBank/DDBJ databases">
        <title>Virgibacillus indicus sp. nov. and Virgibacillus profoundi sp. nov, two moderately halophilic bacteria isolated from marine sediment by using the Microfluidic Streak Plate.</title>
        <authorList>
            <person name="Xu B."/>
            <person name="Hu B."/>
            <person name="Wang J."/>
            <person name="Zhu Y."/>
            <person name="Huang L."/>
            <person name="Du W."/>
            <person name="Huang Y."/>
        </authorList>
    </citation>
    <scope>NUCLEOTIDE SEQUENCE [LARGE SCALE GENOMIC DNA]</scope>
    <source>
        <strain evidence="1 2">IO3-P3-H5</strain>
    </source>
</reference>
<dbReference type="Proteomes" id="UP000218887">
    <property type="component" value="Unassembled WGS sequence"/>
</dbReference>
<dbReference type="GO" id="GO:0005829">
    <property type="term" value="C:cytosol"/>
    <property type="evidence" value="ECO:0007669"/>
    <property type="project" value="TreeGrafter"/>
</dbReference>
<accession>A0A2A2IGV2</accession>
<evidence type="ECO:0000313" key="2">
    <source>
        <dbReference type="Proteomes" id="UP000218887"/>
    </source>
</evidence>
<name>A0A2A2IGV2_9BACI</name>
<organism evidence="1 2">
    <name type="scientific">Virgibacillus profundi</name>
    <dbReference type="NCBI Taxonomy" id="2024555"/>
    <lineage>
        <taxon>Bacteria</taxon>
        <taxon>Bacillati</taxon>
        <taxon>Bacillota</taxon>
        <taxon>Bacilli</taxon>
        <taxon>Bacillales</taxon>
        <taxon>Bacillaceae</taxon>
        <taxon>Virgibacillus</taxon>
    </lineage>
</organism>
<evidence type="ECO:0000313" key="1">
    <source>
        <dbReference type="EMBL" id="PAV31231.1"/>
    </source>
</evidence>
<dbReference type="InterPro" id="IPR006379">
    <property type="entry name" value="HAD-SF_hydro_IIB"/>
</dbReference>
<dbReference type="SFLD" id="SFLDS00003">
    <property type="entry name" value="Haloacid_Dehalogenase"/>
    <property type="match status" value="1"/>
</dbReference>
<keyword evidence="2" id="KW-1185">Reference proteome</keyword>
<dbReference type="PROSITE" id="PS01229">
    <property type="entry name" value="COF_2"/>
    <property type="match status" value="1"/>
</dbReference>